<dbReference type="AlphaFoldDB" id="A0A7X0X7D3"/>
<protein>
    <submittedName>
        <fullName evidence="1">Uncharacterized protein</fullName>
    </submittedName>
</protein>
<accession>A0A7X0X7D3</accession>
<evidence type="ECO:0000313" key="1">
    <source>
        <dbReference type="EMBL" id="MBC1488905.1"/>
    </source>
</evidence>
<dbReference type="Proteomes" id="UP000561617">
    <property type="component" value="Unassembled WGS sequence"/>
</dbReference>
<dbReference type="RefSeq" id="WP_038406611.1">
    <property type="nucleotide sequence ID" value="NZ_JAASTW010000008.1"/>
</dbReference>
<dbReference type="EMBL" id="JAASTW010000008">
    <property type="protein sequence ID" value="MBC1488905.1"/>
    <property type="molecule type" value="Genomic_DNA"/>
</dbReference>
<sequence>MLNKAQVYIVNNVDIPDYEVDSGIIGAEQIYIYNFKNPEHMSEQELQGICDTFGEFMISAYFLVGMGGPYEELSGAKENGFKKVILSDKSMDIKKRMFRLFLEGDATPDENKIFLFKEKKELNVKKDMEIEDRMIVIAPVLDTTAIGIFSKGIDLAKFFK</sequence>
<reference evidence="1 2" key="1">
    <citation type="submission" date="2020-03" db="EMBL/GenBank/DDBJ databases">
        <title>Soil Listeria distribution.</title>
        <authorList>
            <person name="Liao J."/>
            <person name="Wiedmann M."/>
        </authorList>
    </citation>
    <scope>NUCLEOTIDE SEQUENCE [LARGE SCALE GENOMIC DNA]</scope>
    <source>
        <strain evidence="1 2">FSL L7-1554</strain>
    </source>
</reference>
<proteinExistence type="predicted"/>
<comment type="caution">
    <text evidence="1">The sequence shown here is derived from an EMBL/GenBank/DDBJ whole genome shotgun (WGS) entry which is preliminary data.</text>
</comment>
<organism evidence="1 2">
    <name type="scientific">Listeria immobilis</name>
    <dbReference type="NCBI Taxonomy" id="2713502"/>
    <lineage>
        <taxon>Bacteria</taxon>
        <taxon>Bacillati</taxon>
        <taxon>Bacillota</taxon>
        <taxon>Bacilli</taxon>
        <taxon>Bacillales</taxon>
        <taxon>Listeriaceae</taxon>
        <taxon>Listeria</taxon>
    </lineage>
</organism>
<evidence type="ECO:0000313" key="2">
    <source>
        <dbReference type="Proteomes" id="UP000561617"/>
    </source>
</evidence>
<gene>
    <name evidence="1" type="ORF">HCJ38_07760</name>
</gene>
<name>A0A7X0X7D3_9LIST</name>